<dbReference type="PANTHER" id="PTHR42776:SF27">
    <property type="entry name" value="DIPEPTIDYL PEPTIDASE FAMILY MEMBER 6"/>
    <property type="match status" value="1"/>
</dbReference>
<dbReference type="InterPro" id="IPR002470">
    <property type="entry name" value="Peptidase_S9A"/>
</dbReference>
<protein>
    <submittedName>
        <fullName evidence="3">Prolyl oligopeptidase family serine peptidase</fullName>
    </submittedName>
</protein>
<dbReference type="GO" id="GO:0006508">
    <property type="term" value="P:proteolysis"/>
    <property type="evidence" value="ECO:0007669"/>
    <property type="project" value="InterPro"/>
</dbReference>
<dbReference type="AlphaFoldDB" id="A0A9Y1BL05"/>
<sequence length="618" mass="70302">MIKYQYDISNYLAIETAGGVDWHPIERKLVFTYNAPGLFQIFETRVKEGVTGSVIQLSSDENRSTDPCFLSDGSIVFHRDFGGNENFQLFVLNNSNKEQKITSDYNAKHIVLFTSESYLYYRANITNKSKFEIFRQKIPVLHNPPEKIFSPEEGLPTSLLTNDDNLCVIVISYGNTNEKVILYDVNSGEVTNLTESLKNGEKETYRWETIRWIDDSHLLVATDFNSDIIRLGVLDINGNFNEISNLEQKYEFNVATYRKGSKKTYFSINKEGFDELFCCEFTTKEAQNIEKVDLPSKGVILYGDTRSFSKAMSLSYDGKFLAISFSSSTIPSSPWLIDLETKKAWPAIEVRTAGIPIHSFVDCKLERFSSFDQLSVPYFIYYPNIEKPKNGFPALILIHGGPESQIRPYFNPVIQFFVAAGYVVVTPNIRGSSGYGRKYMDLDNVEKRLDSIKDIAFLAEELKKNEQIDPSKLIVYGASYGGFAVLSSLTEYPDIWAAGVDIVGISNFVTFLQNTASWRRKLREAEYGSLEKDLDVLKSISPINKIERIKAPLFIVHGDNDERVPLSETLQMYEKMKQKGLNVALLRFSDEGHGITKLPNKIKAYTKILEWLNTLLKN</sequence>
<proteinExistence type="predicted"/>
<keyword evidence="1" id="KW-0378">Hydrolase</keyword>
<name>A0A9Y1BL05_9ARCH</name>
<feature type="domain" description="Peptidase S9 prolyl oligopeptidase catalytic" evidence="2">
    <location>
        <begin position="409"/>
        <end position="617"/>
    </location>
</feature>
<dbReference type="Gene3D" id="3.40.50.1820">
    <property type="entry name" value="alpha/beta hydrolase"/>
    <property type="match status" value="1"/>
</dbReference>
<dbReference type="PANTHER" id="PTHR42776">
    <property type="entry name" value="SERINE PEPTIDASE S9 FAMILY MEMBER"/>
    <property type="match status" value="1"/>
</dbReference>
<dbReference type="InterPro" id="IPR029058">
    <property type="entry name" value="AB_hydrolase_fold"/>
</dbReference>
<dbReference type="Proteomes" id="UP001201020">
    <property type="component" value="Chromosome"/>
</dbReference>
<evidence type="ECO:0000313" key="3">
    <source>
        <dbReference type="EMBL" id="UJG40792.1"/>
    </source>
</evidence>
<reference evidence="3" key="1">
    <citation type="journal article" date="2022" name="Nat. Microbiol.">
        <title>Unique mobile elements and scalable gene flow at the prokaryote-eukaryote boundary revealed by circularized Asgard archaea genomes.</title>
        <authorList>
            <person name="Wu F."/>
            <person name="Speth D.R."/>
            <person name="Philosof A."/>
            <person name="Cremiere A."/>
            <person name="Narayanan A."/>
            <person name="Barco R.A."/>
            <person name="Connon S.A."/>
            <person name="Amend J.P."/>
            <person name="Antoshechkin I.A."/>
            <person name="Orphan V.J."/>
        </authorList>
    </citation>
    <scope>NUCLEOTIDE SEQUENCE</scope>
    <source>
        <strain evidence="3">PM71</strain>
    </source>
</reference>
<organism evidence="3">
    <name type="scientific">Candidatus Heimdallarchaeum aukensis</name>
    <dbReference type="NCBI Taxonomy" id="2876573"/>
    <lineage>
        <taxon>Archaea</taxon>
        <taxon>Promethearchaeati</taxon>
        <taxon>Candidatus Heimdallarchaeota</taxon>
        <taxon>Candidatus Heimdallarchaeia (ex Rinke et al. 2021) (nom. nud.)</taxon>
        <taxon>Candidatus Heimdallarchaeales</taxon>
        <taxon>Candidatus Heimdallarchaeaceae</taxon>
        <taxon>Candidatus Heimdallarchaeum</taxon>
    </lineage>
</organism>
<dbReference type="InterPro" id="IPR011042">
    <property type="entry name" value="6-blade_b-propeller_TolB-like"/>
</dbReference>
<dbReference type="EMBL" id="CP084166">
    <property type="protein sequence ID" value="UJG40792.1"/>
    <property type="molecule type" value="Genomic_DNA"/>
</dbReference>
<dbReference type="SUPFAM" id="SSF82171">
    <property type="entry name" value="DPP6 N-terminal domain-like"/>
    <property type="match status" value="1"/>
</dbReference>
<dbReference type="PRINTS" id="PR00862">
    <property type="entry name" value="PROLIGOPTASE"/>
</dbReference>
<dbReference type="GO" id="GO:0004252">
    <property type="term" value="F:serine-type endopeptidase activity"/>
    <property type="evidence" value="ECO:0007669"/>
    <property type="project" value="InterPro"/>
</dbReference>
<dbReference type="InterPro" id="IPR001375">
    <property type="entry name" value="Peptidase_S9_cat"/>
</dbReference>
<dbReference type="Pfam" id="PF00326">
    <property type="entry name" value="Peptidase_S9"/>
    <property type="match status" value="1"/>
</dbReference>
<gene>
    <name evidence="3" type="ORF">K9W45_13265</name>
</gene>
<evidence type="ECO:0000256" key="1">
    <source>
        <dbReference type="ARBA" id="ARBA00022801"/>
    </source>
</evidence>
<accession>A0A9Y1BL05</accession>
<dbReference type="SUPFAM" id="SSF53474">
    <property type="entry name" value="alpha/beta-Hydrolases"/>
    <property type="match status" value="1"/>
</dbReference>
<evidence type="ECO:0000259" key="2">
    <source>
        <dbReference type="Pfam" id="PF00326"/>
    </source>
</evidence>
<dbReference type="Gene3D" id="2.120.10.30">
    <property type="entry name" value="TolB, C-terminal domain"/>
    <property type="match status" value="1"/>
</dbReference>